<dbReference type="PROSITE" id="PS50878">
    <property type="entry name" value="RT_POL"/>
    <property type="match status" value="1"/>
</dbReference>
<comment type="caution">
    <text evidence="1">The sequence shown here is derived from an EMBL/GenBank/DDBJ whole genome shotgun (WGS) entry which is preliminary data.</text>
</comment>
<dbReference type="EMBL" id="CACRXK020004090">
    <property type="protein sequence ID" value="CAB4001453.1"/>
    <property type="molecule type" value="Genomic_DNA"/>
</dbReference>
<gene>
    <name evidence="1" type="ORF">PACLA_8A053034</name>
</gene>
<accession>A0A7D9I4Q0</accession>
<keyword evidence="2" id="KW-1185">Reference proteome</keyword>
<dbReference type="Pfam" id="PF00078">
    <property type="entry name" value="RVT_1"/>
    <property type="match status" value="1"/>
</dbReference>
<protein>
    <submittedName>
        <fullName evidence="1">Uncharacterized protein</fullName>
    </submittedName>
</protein>
<feature type="non-terminal residue" evidence="1">
    <location>
        <position position="1"/>
    </location>
</feature>
<organism evidence="1 2">
    <name type="scientific">Paramuricea clavata</name>
    <name type="common">Red gorgonian</name>
    <name type="synonym">Violescent sea-whip</name>
    <dbReference type="NCBI Taxonomy" id="317549"/>
    <lineage>
        <taxon>Eukaryota</taxon>
        <taxon>Metazoa</taxon>
        <taxon>Cnidaria</taxon>
        <taxon>Anthozoa</taxon>
        <taxon>Octocorallia</taxon>
        <taxon>Malacalcyonacea</taxon>
        <taxon>Plexauridae</taxon>
        <taxon>Paramuricea</taxon>
    </lineage>
</organism>
<dbReference type="Proteomes" id="UP001152795">
    <property type="component" value="Unassembled WGS sequence"/>
</dbReference>
<dbReference type="CDD" id="cd01650">
    <property type="entry name" value="RT_nLTR_like"/>
    <property type="match status" value="1"/>
</dbReference>
<sequence length="534" mass="61271">MINKKYTCSSEGRKRKLRQLTQETKDLIKQKRHQYIEKVQDSLAKSPKLFWSYHKHILRNRNSPPANTYNNSTATTPHKKAELFNAFFASVFLPKSSSQDANLNMTPKTEEIMSDIQISQNEVEQSLNHLNTAKAYGPDGTPPRLLKEFSREISTSLCSLFNMSLTTGRLPMEWKHANVIPIHKKDCVEPVTNYRPISLLPIISKVLERCVFNNIYPFVRVLINNVQHGFLRSRSCITQLLGILHDIGKNLDRNKQIDVLYLDFSKAFDSVDHDILLHKLQMHGINGTLLRWFENYLNDRWQRVVIDGAASAWSPVTSGVPHGNILGPLLFVIFINDLPDNVSPSTNSALYADDSKLYREIKSVEDCQFLQDDLAKLEKWSTDSKMRFNTEKCKVLTISRKQHPTRFPYHIYGNELSPCHVEKDLGMLVTSNLKWGPHIFKMVAKANKMLGGDPATCNLKKYFHSGILKGKIAFMKQLEKWLGEKCKCNLCYRASRDGWSAQDFHRHCDNKGPTVVLVKANDCIFGGYTDQHWE</sequence>
<dbReference type="AlphaFoldDB" id="A0A7D9I4Q0"/>
<dbReference type="SUPFAM" id="SSF56672">
    <property type="entry name" value="DNA/RNA polymerases"/>
    <property type="match status" value="1"/>
</dbReference>
<evidence type="ECO:0000313" key="2">
    <source>
        <dbReference type="Proteomes" id="UP001152795"/>
    </source>
</evidence>
<dbReference type="InterPro" id="IPR043502">
    <property type="entry name" value="DNA/RNA_pol_sf"/>
</dbReference>
<dbReference type="InterPro" id="IPR006571">
    <property type="entry name" value="TLDc_dom"/>
</dbReference>
<dbReference type="InterPro" id="IPR000477">
    <property type="entry name" value="RT_dom"/>
</dbReference>
<reference evidence="1" key="1">
    <citation type="submission" date="2020-04" db="EMBL/GenBank/DDBJ databases">
        <authorList>
            <person name="Alioto T."/>
            <person name="Alioto T."/>
            <person name="Gomez Garrido J."/>
        </authorList>
    </citation>
    <scope>NUCLEOTIDE SEQUENCE</scope>
    <source>
        <strain evidence="1">A484AB</strain>
    </source>
</reference>
<dbReference type="PANTHER" id="PTHR33332">
    <property type="entry name" value="REVERSE TRANSCRIPTASE DOMAIN-CONTAINING PROTEIN"/>
    <property type="match status" value="1"/>
</dbReference>
<proteinExistence type="predicted"/>
<dbReference type="OrthoDB" id="426210at2759"/>
<dbReference type="Pfam" id="PF07534">
    <property type="entry name" value="TLD"/>
    <property type="match status" value="1"/>
</dbReference>
<dbReference type="PROSITE" id="PS51886">
    <property type="entry name" value="TLDC"/>
    <property type="match status" value="1"/>
</dbReference>
<evidence type="ECO:0000313" key="1">
    <source>
        <dbReference type="EMBL" id="CAB4001453.1"/>
    </source>
</evidence>
<name>A0A7D9I4Q0_PARCT</name>